<dbReference type="EMBL" id="JARQBJ010000002">
    <property type="protein sequence ID" value="MDT2809973.1"/>
    <property type="molecule type" value="Genomic_DNA"/>
</dbReference>
<dbReference type="InterPro" id="IPR044668">
    <property type="entry name" value="PuuD-like"/>
</dbReference>
<dbReference type="GO" id="GO:0006598">
    <property type="term" value="P:polyamine catabolic process"/>
    <property type="evidence" value="ECO:0007669"/>
    <property type="project" value="TreeGrafter"/>
</dbReference>
<reference evidence="1" key="1">
    <citation type="submission" date="2023-03" db="EMBL/GenBank/DDBJ databases">
        <authorList>
            <person name="Shen W."/>
            <person name="Cai J."/>
        </authorList>
    </citation>
    <scope>NUCLEOTIDE SEQUENCE</scope>
    <source>
        <strain evidence="1">B226-2</strain>
    </source>
</reference>
<name>A0AAW8TUL8_9ENTE</name>
<dbReference type="GO" id="GO:0005829">
    <property type="term" value="C:cytosol"/>
    <property type="evidence" value="ECO:0007669"/>
    <property type="project" value="TreeGrafter"/>
</dbReference>
<dbReference type="Proteomes" id="UP001256711">
    <property type="component" value="Unassembled WGS sequence"/>
</dbReference>
<dbReference type="CDD" id="cd01745">
    <property type="entry name" value="GATase1_2"/>
    <property type="match status" value="1"/>
</dbReference>
<dbReference type="PROSITE" id="PS51273">
    <property type="entry name" value="GATASE_TYPE_1"/>
    <property type="match status" value="1"/>
</dbReference>
<organism evidence="1 2">
    <name type="scientific">Enterococcus asini</name>
    <dbReference type="NCBI Taxonomy" id="57732"/>
    <lineage>
        <taxon>Bacteria</taxon>
        <taxon>Bacillati</taxon>
        <taxon>Bacillota</taxon>
        <taxon>Bacilli</taxon>
        <taxon>Lactobacillales</taxon>
        <taxon>Enterococcaceae</taxon>
        <taxon>Enterococcus</taxon>
    </lineage>
</organism>
<dbReference type="Gene3D" id="3.40.50.880">
    <property type="match status" value="1"/>
</dbReference>
<gene>
    <name evidence="1" type="ORF">P7H43_05715</name>
</gene>
<accession>A0AAW8TUL8</accession>
<keyword evidence="1" id="KW-0378">Hydrolase</keyword>
<dbReference type="PANTHER" id="PTHR43235:SF1">
    <property type="entry name" value="GLUTAMINE AMIDOTRANSFERASE PB2B2.05-RELATED"/>
    <property type="match status" value="1"/>
</dbReference>
<evidence type="ECO:0000313" key="2">
    <source>
        <dbReference type="Proteomes" id="UP001256711"/>
    </source>
</evidence>
<dbReference type="InterPro" id="IPR029062">
    <property type="entry name" value="Class_I_gatase-like"/>
</dbReference>
<dbReference type="Pfam" id="PF07722">
    <property type="entry name" value="Peptidase_C26"/>
    <property type="match status" value="1"/>
</dbReference>
<dbReference type="GO" id="GO:0033969">
    <property type="term" value="F:gamma-glutamyl-gamma-aminobutyrate hydrolase activity"/>
    <property type="evidence" value="ECO:0007669"/>
    <property type="project" value="TreeGrafter"/>
</dbReference>
<proteinExistence type="predicted"/>
<dbReference type="SUPFAM" id="SSF52317">
    <property type="entry name" value="Class I glutamine amidotransferase-like"/>
    <property type="match status" value="1"/>
</dbReference>
<dbReference type="PANTHER" id="PTHR43235">
    <property type="entry name" value="GLUTAMINE AMIDOTRANSFERASE PB2B2.05-RELATED"/>
    <property type="match status" value="1"/>
</dbReference>
<sequence length="235" mass="25868">MKPRIGIAGSQRTMVEGETHWLSYTPRNFVTGLTRAGGLPFVLPVGEPEDAPAYMANVDKLLLAGGQDVDPRLYHALPQAQLKALDVPRDHFELALIAAALEQGKPIFAVCRGMQLLNVALGGSLVQDLSLREENTLKHDQFPTPFAQPTHPVKIKEDSLLRTLLPASYQVNSFHHQTIHRLGSGLIVTATAPDGVIEGIEDQNRRLLGVQWHPELACETITTEQGLFDYFVHSL</sequence>
<protein>
    <submittedName>
        <fullName evidence="1">Gamma-glutamyl-gamma-aminobutyrate hydrolase family protein</fullName>
    </submittedName>
</protein>
<dbReference type="InterPro" id="IPR011697">
    <property type="entry name" value="Peptidase_C26"/>
</dbReference>
<comment type="caution">
    <text evidence="1">The sequence shown here is derived from an EMBL/GenBank/DDBJ whole genome shotgun (WGS) entry which is preliminary data.</text>
</comment>
<dbReference type="AlphaFoldDB" id="A0AAW8TUL8"/>
<evidence type="ECO:0000313" key="1">
    <source>
        <dbReference type="EMBL" id="MDT2809973.1"/>
    </source>
</evidence>
<dbReference type="RefSeq" id="WP_311835231.1">
    <property type="nucleotide sequence ID" value="NZ_JARQBJ010000002.1"/>
</dbReference>